<dbReference type="EMBL" id="LJRF01000104">
    <property type="protein sequence ID" value="KPY47655.1"/>
    <property type="molecule type" value="Genomic_DNA"/>
</dbReference>
<dbReference type="PANTHER" id="PTHR43442">
    <property type="entry name" value="GLUCONOKINASE-RELATED"/>
    <property type="match status" value="1"/>
</dbReference>
<keyword evidence="7 10" id="KW-0067">ATP-binding</keyword>
<keyword evidence="8" id="KW-0311">Gluconate utilization</keyword>
<dbReference type="GO" id="GO:0005524">
    <property type="term" value="F:ATP binding"/>
    <property type="evidence" value="ECO:0007669"/>
    <property type="project" value="UniProtKB-KW"/>
</dbReference>
<dbReference type="Proteomes" id="UP000050554">
    <property type="component" value="Unassembled WGS sequence"/>
</dbReference>
<comment type="caution">
    <text evidence="12">The sequence shown here is derived from an EMBL/GenBank/DDBJ whole genome shotgun (WGS) entry which is preliminary data.</text>
</comment>
<dbReference type="FunFam" id="3.40.50.300:FF:000522">
    <property type="entry name" value="Gluconokinase"/>
    <property type="match status" value="1"/>
</dbReference>
<comment type="pathway">
    <text evidence="1">Carbohydrate acid metabolism.</text>
</comment>
<evidence type="ECO:0000256" key="4">
    <source>
        <dbReference type="ARBA" id="ARBA00022679"/>
    </source>
</evidence>
<evidence type="ECO:0000313" key="12">
    <source>
        <dbReference type="EMBL" id="KPY47655.1"/>
    </source>
</evidence>
<comment type="similarity">
    <text evidence="2 10">Belongs to the gluconokinase GntK/GntV family.</text>
</comment>
<evidence type="ECO:0000256" key="8">
    <source>
        <dbReference type="ARBA" id="ARBA00023064"/>
    </source>
</evidence>
<dbReference type="GO" id="GO:0005737">
    <property type="term" value="C:cytoplasm"/>
    <property type="evidence" value="ECO:0007669"/>
    <property type="project" value="TreeGrafter"/>
</dbReference>
<name>A0A0P9ZCN9_PSESI</name>
<organism evidence="12 13">
    <name type="scientific">Pseudomonas syringae pv. ribicola</name>
    <dbReference type="NCBI Taxonomy" id="55398"/>
    <lineage>
        <taxon>Bacteria</taxon>
        <taxon>Pseudomonadati</taxon>
        <taxon>Pseudomonadota</taxon>
        <taxon>Gammaproteobacteria</taxon>
        <taxon>Pseudomonadales</taxon>
        <taxon>Pseudomonadaceae</taxon>
        <taxon>Pseudomonas</taxon>
    </lineage>
</organism>
<proteinExistence type="inferred from homology"/>
<dbReference type="InterPro" id="IPR006001">
    <property type="entry name" value="Therm_gnt_kin"/>
</dbReference>
<keyword evidence="4 10" id="KW-0808">Transferase</keyword>
<evidence type="ECO:0000256" key="1">
    <source>
        <dbReference type="ARBA" id="ARBA00004761"/>
    </source>
</evidence>
<dbReference type="SUPFAM" id="SSF52540">
    <property type="entry name" value="P-loop containing nucleoside triphosphate hydrolases"/>
    <property type="match status" value="1"/>
</dbReference>
<keyword evidence="6 10" id="KW-0418">Kinase</keyword>
<accession>A0A0P9ZCN9</accession>
<dbReference type="GO" id="GO:0046316">
    <property type="term" value="F:gluconokinase activity"/>
    <property type="evidence" value="ECO:0007669"/>
    <property type="project" value="UniProtKB-EC"/>
</dbReference>
<keyword evidence="5 10" id="KW-0547">Nucleotide-binding</keyword>
<feature type="region of interest" description="Disordered" evidence="11">
    <location>
        <begin position="1"/>
        <end position="25"/>
    </location>
</feature>
<comment type="catalytic activity">
    <reaction evidence="9 10">
        <text>D-gluconate + ATP = 6-phospho-D-gluconate + ADP + H(+)</text>
        <dbReference type="Rhea" id="RHEA:19433"/>
        <dbReference type="ChEBI" id="CHEBI:15378"/>
        <dbReference type="ChEBI" id="CHEBI:18391"/>
        <dbReference type="ChEBI" id="CHEBI:30616"/>
        <dbReference type="ChEBI" id="CHEBI:58759"/>
        <dbReference type="ChEBI" id="CHEBI:456216"/>
        <dbReference type="EC" id="2.7.1.12"/>
    </reaction>
</comment>
<dbReference type="Gene3D" id="3.40.50.300">
    <property type="entry name" value="P-loop containing nucleotide triphosphate hydrolases"/>
    <property type="match status" value="1"/>
</dbReference>
<evidence type="ECO:0000256" key="6">
    <source>
        <dbReference type="ARBA" id="ARBA00022777"/>
    </source>
</evidence>
<dbReference type="GO" id="GO:0019521">
    <property type="term" value="P:D-gluconate metabolic process"/>
    <property type="evidence" value="ECO:0007669"/>
    <property type="project" value="UniProtKB-KW"/>
</dbReference>
<evidence type="ECO:0000256" key="2">
    <source>
        <dbReference type="ARBA" id="ARBA00008420"/>
    </source>
</evidence>
<dbReference type="NCBIfam" id="TIGR01313">
    <property type="entry name" value="therm_gnt_kin"/>
    <property type="match status" value="1"/>
</dbReference>
<evidence type="ECO:0000256" key="7">
    <source>
        <dbReference type="ARBA" id="ARBA00022840"/>
    </source>
</evidence>
<dbReference type="InterPro" id="IPR027417">
    <property type="entry name" value="P-loop_NTPase"/>
</dbReference>
<protein>
    <recommendedName>
        <fullName evidence="3 10">Gluconokinase</fullName>
        <ecNumber evidence="3 10">2.7.1.12</ecNumber>
    </recommendedName>
</protein>
<dbReference type="AlphaFoldDB" id="A0A0P9ZCN9"/>
<evidence type="ECO:0000256" key="5">
    <source>
        <dbReference type="ARBA" id="ARBA00022741"/>
    </source>
</evidence>
<evidence type="ECO:0000256" key="9">
    <source>
        <dbReference type="ARBA" id="ARBA00048090"/>
    </source>
</evidence>
<sequence length="235" mass="24992">MDRDNALSLVSHLPPAPGRHGEQPPMCIVEPKTTTRTGTAQAGQDVHRTKTALSPDEVPTVTTANTAISALVVMGVSGCGKSAVGAEIALKSGGRLIEGDAFHPPANIEKMSAGTPLNDDDRAGWLTRLGEEMVAALARGEHPVLTCSSLKLIYRQRLRDAVPGLGFVFLELTKELAAERCSHRPGHFMPASLVDSQFATLEPPYGEPLTLVVDATQSIEEIGTQAAAWWKDSHA</sequence>
<dbReference type="PATRIC" id="fig|55398.3.peg.5118"/>
<gene>
    <name evidence="12" type="ORF">ALO47_05227</name>
</gene>
<evidence type="ECO:0000256" key="11">
    <source>
        <dbReference type="SAM" id="MobiDB-lite"/>
    </source>
</evidence>
<dbReference type="EC" id="2.7.1.12" evidence="3 10"/>
<dbReference type="PANTHER" id="PTHR43442:SF3">
    <property type="entry name" value="GLUCONOKINASE-RELATED"/>
    <property type="match status" value="1"/>
</dbReference>
<reference evidence="12 13" key="1">
    <citation type="submission" date="2015-09" db="EMBL/GenBank/DDBJ databases">
        <title>Genome announcement of multiple Pseudomonas syringae strains.</title>
        <authorList>
            <person name="Thakur S."/>
            <person name="Wang P.W."/>
            <person name="Gong Y."/>
            <person name="Weir B.S."/>
            <person name="Guttman D.S."/>
        </authorList>
    </citation>
    <scope>NUCLEOTIDE SEQUENCE [LARGE SCALE GENOMIC DNA]</scope>
    <source>
        <strain evidence="12 13">ICMP3882</strain>
    </source>
</reference>
<dbReference type="CDD" id="cd02021">
    <property type="entry name" value="GntK"/>
    <property type="match status" value="1"/>
</dbReference>
<evidence type="ECO:0000256" key="3">
    <source>
        <dbReference type="ARBA" id="ARBA00012054"/>
    </source>
</evidence>
<evidence type="ECO:0000256" key="10">
    <source>
        <dbReference type="RuleBase" id="RU363066"/>
    </source>
</evidence>
<evidence type="ECO:0000313" key="13">
    <source>
        <dbReference type="Proteomes" id="UP000050554"/>
    </source>
</evidence>